<dbReference type="AlphaFoldDB" id="A0A2P2N876"/>
<evidence type="ECO:0000313" key="1">
    <source>
        <dbReference type="EMBL" id="MBX38684.1"/>
    </source>
</evidence>
<proteinExistence type="predicted"/>
<protein>
    <submittedName>
        <fullName evidence="1">Uncharacterized protein</fullName>
    </submittedName>
</protein>
<sequence length="49" mass="5668">MINRLYLFIKVEPGPSPLNSNNLYFQTISAIFFSHDLIADIFNNIQSLH</sequence>
<dbReference type="EMBL" id="GGEC01058200">
    <property type="protein sequence ID" value="MBX38684.1"/>
    <property type="molecule type" value="Transcribed_RNA"/>
</dbReference>
<accession>A0A2P2N876</accession>
<reference evidence="1" key="1">
    <citation type="submission" date="2018-02" db="EMBL/GenBank/DDBJ databases">
        <title>Rhizophora mucronata_Transcriptome.</title>
        <authorList>
            <person name="Meera S.P."/>
            <person name="Sreeshan A."/>
            <person name="Augustine A."/>
        </authorList>
    </citation>
    <scope>NUCLEOTIDE SEQUENCE</scope>
    <source>
        <tissue evidence="1">Leaf</tissue>
    </source>
</reference>
<name>A0A2P2N876_RHIMU</name>
<organism evidence="1">
    <name type="scientific">Rhizophora mucronata</name>
    <name type="common">Asiatic mangrove</name>
    <dbReference type="NCBI Taxonomy" id="61149"/>
    <lineage>
        <taxon>Eukaryota</taxon>
        <taxon>Viridiplantae</taxon>
        <taxon>Streptophyta</taxon>
        <taxon>Embryophyta</taxon>
        <taxon>Tracheophyta</taxon>
        <taxon>Spermatophyta</taxon>
        <taxon>Magnoliopsida</taxon>
        <taxon>eudicotyledons</taxon>
        <taxon>Gunneridae</taxon>
        <taxon>Pentapetalae</taxon>
        <taxon>rosids</taxon>
        <taxon>fabids</taxon>
        <taxon>Malpighiales</taxon>
        <taxon>Rhizophoraceae</taxon>
        <taxon>Rhizophora</taxon>
    </lineage>
</organism>